<comment type="pathway">
    <text evidence="1">Protein modification; protein ubiquitination.</text>
</comment>
<dbReference type="PROSITE" id="PS50082">
    <property type="entry name" value="WD_REPEATS_2"/>
    <property type="match status" value="2"/>
</dbReference>
<sequence length="717" mass="77434">MADQIHIFSSQELPSQHAPSEPFASSPLAPSSSTGSRKPKKPPPITPKRFTRFFTPRTSSSTRGGGASTGKSGRQLRDITRNGRNGSAPSKLGTPRKTVSFADITSEDQENISTPRLGSKRKYNGLLPSPASSPMQPSPSKRGRSVSPSIAQVPAIEDDEDGLSVRGSSPVEAPSEPARIRRIKATGTAARILQRSFGGLSVRDRGRRNDHCADWHDQTSDFYSMPEDCHQFASPSLPFCTASCNTNTLVAIGDEDGSITLLESAKDGKPPFTQAHISFRTHSNAVMDLAFSSDDLLLATASGDQTAHVIDMQTQRTKYVMAGHVSSVKQVCFQPDNDNVIATSSRDGTVQLWDLRCKGSEGAIQDLRIPLEPGLSSRVNDQHKVTYATVYNSIAGAHTDRQPLGALQNIANAASGRDALLRGENPSRRGDVSITALSFLPASRSHLLLTASEASTCVKLWDIRSRPSRRGPAIAVASTKQPDSHSRHRHFGINSIALSGDGARLYALSRDSTVYAYSTNHLILGTAPEFSALSSRHRYGSESKEGLGPLYGFRHPKFHATSFYVKTSLRKAVGDRPEMLAVGSSDGCPVLFPTDETFLKLARSDPHNDSEDTTPASTPPPRRPVPRRSTSGVASARINDTIPVYENGTALVRGHSREVTGSTWTSEGDLITISDDFSARCWREGAQARELRLGGEAEGRRWAAGWAEVGGELDEEE</sequence>
<evidence type="ECO:0000313" key="9">
    <source>
        <dbReference type="Proteomes" id="UP000016924"/>
    </source>
</evidence>
<protein>
    <submittedName>
        <fullName evidence="8">Uncharacterized protein</fullName>
    </submittedName>
</protein>
<dbReference type="PANTHER" id="PTHR22852">
    <property type="entry name" value="LETHAL 2 DENTICLELESS PROTEIN RETINOIC ACID-REGULATED NUCLEAR MATRIX-ASSOCIATED PROTEIN"/>
    <property type="match status" value="1"/>
</dbReference>
<dbReference type="OMA" id="RTAHNNR"/>
<feature type="region of interest" description="Disordered" evidence="7">
    <location>
        <begin position="603"/>
        <end position="634"/>
    </location>
</feature>
<keyword evidence="4" id="KW-0833">Ubl conjugation pathway</keyword>
<evidence type="ECO:0000313" key="8">
    <source>
        <dbReference type="EMBL" id="EON69586.1"/>
    </source>
</evidence>
<dbReference type="GO" id="GO:0043161">
    <property type="term" value="P:proteasome-mediated ubiquitin-dependent protein catabolic process"/>
    <property type="evidence" value="ECO:0007669"/>
    <property type="project" value="TreeGrafter"/>
</dbReference>
<keyword evidence="3" id="KW-0677">Repeat</keyword>
<organism evidence="8 9">
    <name type="scientific">Coniosporium apollinis (strain CBS 100218)</name>
    <name type="common">Rock-inhabiting black yeast</name>
    <dbReference type="NCBI Taxonomy" id="1168221"/>
    <lineage>
        <taxon>Eukaryota</taxon>
        <taxon>Fungi</taxon>
        <taxon>Dikarya</taxon>
        <taxon>Ascomycota</taxon>
        <taxon>Pezizomycotina</taxon>
        <taxon>Dothideomycetes</taxon>
        <taxon>Dothideomycetes incertae sedis</taxon>
        <taxon>Coniosporium</taxon>
    </lineage>
</organism>
<name>R7Z6Q5_CONA1</name>
<gene>
    <name evidence="8" type="ORF">W97_08846</name>
</gene>
<dbReference type="AlphaFoldDB" id="R7Z6Q5"/>
<dbReference type="Gene3D" id="2.130.10.10">
    <property type="entry name" value="YVTN repeat-like/Quinoprotein amine dehydrogenase"/>
    <property type="match status" value="2"/>
</dbReference>
<dbReference type="PROSITE" id="PS00678">
    <property type="entry name" value="WD_REPEATS_1"/>
    <property type="match status" value="1"/>
</dbReference>
<proteinExistence type="inferred from homology"/>
<dbReference type="SMART" id="SM00320">
    <property type="entry name" value="WD40"/>
    <property type="match status" value="6"/>
</dbReference>
<reference evidence="9" key="1">
    <citation type="submission" date="2012-06" db="EMBL/GenBank/DDBJ databases">
        <title>The genome sequence of Coniosporium apollinis CBS 100218.</title>
        <authorList>
            <consortium name="The Broad Institute Genome Sequencing Platform"/>
            <person name="Cuomo C."/>
            <person name="Gorbushina A."/>
            <person name="Noack S."/>
            <person name="Walker B."/>
            <person name="Young S.K."/>
            <person name="Zeng Q."/>
            <person name="Gargeya S."/>
            <person name="Fitzgerald M."/>
            <person name="Haas B."/>
            <person name="Abouelleil A."/>
            <person name="Alvarado L."/>
            <person name="Arachchi H.M."/>
            <person name="Berlin A.M."/>
            <person name="Chapman S.B."/>
            <person name="Goldberg J."/>
            <person name="Griggs A."/>
            <person name="Gujja S."/>
            <person name="Hansen M."/>
            <person name="Howarth C."/>
            <person name="Imamovic A."/>
            <person name="Larimer J."/>
            <person name="McCowan C."/>
            <person name="Montmayeur A."/>
            <person name="Murphy C."/>
            <person name="Neiman D."/>
            <person name="Pearson M."/>
            <person name="Priest M."/>
            <person name="Roberts A."/>
            <person name="Saif S."/>
            <person name="Shea T."/>
            <person name="Sisk P."/>
            <person name="Sykes S."/>
            <person name="Wortman J."/>
            <person name="Nusbaum C."/>
            <person name="Birren B."/>
        </authorList>
    </citation>
    <scope>NUCLEOTIDE SEQUENCE [LARGE SCALE GENOMIC DNA]</scope>
    <source>
        <strain evidence="9">CBS 100218</strain>
    </source>
</reference>
<dbReference type="InterPro" id="IPR019775">
    <property type="entry name" value="WD40_repeat_CS"/>
</dbReference>
<dbReference type="InterPro" id="IPR015943">
    <property type="entry name" value="WD40/YVTN_repeat-like_dom_sf"/>
</dbReference>
<feature type="compositionally biased region" description="Low complexity" evidence="7">
    <location>
        <begin position="18"/>
        <end position="36"/>
    </location>
</feature>
<dbReference type="OrthoDB" id="2096344at2759"/>
<dbReference type="GeneID" id="19906157"/>
<feature type="repeat" description="WD" evidence="6">
    <location>
        <begin position="321"/>
        <end position="356"/>
    </location>
</feature>
<feature type="compositionally biased region" description="Low complexity" evidence="7">
    <location>
        <begin position="128"/>
        <end position="140"/>
    </location>
</feature>
<comment type="similarity">
    <text evidence="5">Belongs to the WD repeat cdt2 family.</text>
</comment>
<dbReference type="GO" id="GO:0030674">
    <property type="term" value="F:protein-macromolecule adaptor activity"/>
    <property type="evidence" value="ECO:0007669"/>
    <property type="project" value="TreeGrafter"/>
</dbReference>
<dbReference type="HOGENOM" id="CLU_018451_0_0_1"/>
<accession>R7Z6Q5</accession>
<evidence type="ECO:0000256" key="2">
    <source>
        <dbReference type="ARBA" id="ARBA00022574"/>
    </source>
</evidence>
<dbReference type="Proteomes" id="UP000016924">
    <property type="component" value="Unassembled WGS sequence"/>
</dbReference>
<dbReference type="PANTHER" id="PTHR22852:SF0">
    <property type="entry name" value="DENTICLELESS PROTEIN HOMOLOG"/>
    <property type="match status" value="1"/>
</dbReference>
<dbReference type="PROSITE" id="PS50294">
    <property type="entry name" value="WD_REPEATS_REGION"/>
    <property type="match status" value="1"/>
</dbReference>
<feature type="region of interest" description="Disordered" evidence="7">
    <location>
        <begin position="1"/>
        <end position="176"/>
    </location>
</feature>
<dbReference type="GO" id="GO:0005634">
    <property type="term" value="C:nucleus"/>
    <property type="evidence" value="ECO:0007669"/>
    <property type="project" value="TreeGrafter"/>
</dbReference>
<evidence type="ECO:0000256" key="3">
    <source>
        <dbReference type="ARBA" id="ARBA00022737"/>
    </source>
</evidence>
<dbReference type="InterPro" id="IPR051865">
    <property type="entry name" value="WD-repeat_CDT2_adapter"/>
</dbReference>
<keyword evidence="9" id="KW-1185">Reference proteome</keyword>
<keyword evidence="2 6" id="KW-0853">WD repeat</keyword>
<dbReference type="STRING" id="1168221.R7Z6Q5"/>
<dbReference type="EMBL" id="JH767618">
    <property type="protein sequence ID" value="EON69586.1"/>
    <property type="molecule type" value="Genomic_DNA"/>
</dbReference>
<evidence type="ECO:0000256" key="7">
    <source>
        <dbReference type="SAM" id="MobiDB-lite"/>
    </source>
</evidence>
<dbReference type="eggNOG" id="KOG0321">
    <property type="taxonomic scope" value="Eukaryota"/>
</dbReference>
<evidence type="ECO:0000256" key="6">
    <source>
        <dbReference type="PROSITE-ProRule" id="PRU00221"/>
    </source>
</evidence>
<feature type="compositionally biased region" description="Low complexity" evidence="7">
    <location>
        <begin position="52"/>
        <end position="62"/>
    </location>
</feature>
<dbReference type="Pfam" id="PF00400">
    <property type="entry name" value="WD40"/>
    <property type="match status" value="2"/>
</dbReference>
<dbReference type="InterPro" id="IPR001680">
    <property type="entry name" value="WD40_rpt"/>
</dbReference>
<dbReference type="RefSeq" id="XP_007784903.1">
    <property type="nucleotide sequence ID" value="XM_007786713.1"/>
</dbReference>
<dbReference type="InterPro" id="IPR036322">
    <property type="entry name" value="WD40_repeat_dom_sf"/>
</dbReference>
<evidence type="ECO:0000256" key="5">
    <source>
        <dbReference type="ARBA" id="ARBA00038344"/>
    </source>
</evidence>
<feature type="repeat" description="WD" evidence="6">
    <location>
        <begin position="279"/>
        <end position="320"/>
    </location>
</feature>
<evidence type="ECO:0000256" key="4">
    <source>
        <dbReference type="ARBA" id="ARBA00022786"/>
    </source>
</evidence>
<dbReference type="SUPFAM" id="SSF50978">
    <property type="entry name" value="WD40 repeat-like"/>
    <property type="match status" value="1"/>
</dbReference>
<evidence type="ECO:0000256" key="1">
    <source>
        <dbReference type="ARBA" id="ARBA00004906"/>
    </source>
</evidence>